<dbReference type="Gramene" id="OMO73606">
    <property type="protein sequence ID" value="OMO73606"/>
    <property type="gene ID" value="CCACVL1_17208"/>
</dbReference>
<feature type="non-terminal residue" evidence="1">
    <location>
        <position position="50"/>
    </location>
</feature>
<sequence>MARERAEGYICTKLFNGKHILINGEGCDLETKGKYFDPDDPRLEYYFNRQ</sequence>
<protein>
    <submittedName>
        <fullName evidence="1">Uncharacterized protein</fullName>
    </submittedName>
</protein>
<evidence type="ECO:0000313" key="1">
    <source>
        <dbReference type="EMBL" id="OMO73606.1"/>
    </source>
</evidence>
<dbReference type="EMBL" id="AWWV01011191">
    <property type="protein sequence ID" value="OMO73606.1"/>
    <property type="molecule type" value="Genomic_DNA"/>
</dbReference>
<proteinExistence type="predicted"/>
<reference evidence="1 2" key="1">
    <citation type="submission" date="2013-09" db="EMBL/GenBank/DDBJ databases">
        <title>Corchorus capsularis genome sequencing.</title>
        <authorList>
            <person name="Alam M."/>
            <person name="Haque M.S."/>
            <person name="Islam M.S."/>
            <person name="Emdad E.M."/>
            <person name="Islam M.M."/>
            <person name="Ahmed B."/>
            <person name="Halim A."/>
            <person name="Hossen Q.M.M."/>
            <person name="Hossain M.Z."/>
            <person name="Ahmed R."/>
            <person name="Khan M.M."/>
            <person name="Islam R."/>
            <person name="Rashid M.M."/>
            <person name="Khan S.A."/>
            <person name="Rahman M.S."/>
            <person name="Alam M."/>
        </authorList>
    </citation>
    <scope>NUCLEOTIDE SEQUENCE [LARGE SCALE GENOMIC DNA]</scope>
    <source>
        <strain evidence="2">cv. CVL-1</strain>
        <tissue evidence="1">Whole seedling</tissue>
    </source>
</reference>
<gene>
    <name evidence="1" type="ORF">CCACVL1_17208</name>
</gene>
<dbReference type="Proteomes" id="UP000188268">
    <property type="component" value="Unassembled WGS sequence"/>
</dbReference>
<evidence type="ECO:0000313" key="2">
    <source>
        <dbReference type="Proteomes" id="UP000188268"/>
    </source>
</evidence>
<name>A0A1R3HT95_COCAP</name>
<organism evidence="1 2">
    <name type="scientific">Corchorus capsularis</name>
    <name type="common">Jute</name>
    <dbReference type="NCBI Taxonomy" id="210143"/>
    <lineage>
        <taxon>Eukaryota</taxon>
        <taxon>Viridiplantae</taxon>
        <taxon>Streptophyta</taxon>
        <taxon>Embryophyta</taxon>
        <taxon>Tracheophyta</taxon>
        <taxon>Spermatophyta</taxon>
        <taxon>Magnoliopsida</taxon>
        <taxon>eudicotyledons</taxon>
        <taxon>Gunneridae</taxon>
        <taxon>Pentapetalae</taxon>
        <taxon>rosids</taxon>
        <taxon>malvids</taxon>
        <taxon>Malvales</taxon>
        <taxon>Malvaceae</taxon>
        <taxon>Grewioideae</taxon>
        <taxon>Apeibeae</taxon>
        <taxon>Corchorus</taxon>
    </lineage>
</organism>
<comment type="caution">
    <text evidence="1">The sequence shown here is derived from an EMBL/GenBank/DDBJ whole genome shotgun (WGS) entry which is preliminary data.</text>
</comment>
<dbReference type="AlphaFoldDB" id="A0A1R3HT95"/>
<keyword evidence="2" id="KW-1185">Reference proteome</keyword>
<accession>A0A1R3HT95</accession>